<dbReference type="Pfam" id="PF06985">
    <property type="entry name" value="HET"/>
    <property type="match status" value="1"/>
</dbReference>
<reference evidence="2" key="2">
    <citation type="submission" date="2023-06" db="EMBL/GenBank/DDBJ databases">
        <authorList>
            <consortium name="Lawrence Berkeley National Laboratory"/>
            <person name="Haridas S."/>
            <person name="Hensen N."/>
            <person name="Bonometti L."/>
            <person name="Westerberg I."/>
            <person name="Brannstrom I.O."/>
            <person name="Guillou S."/>
            <person name="Cros-Aarteil S."/>
            <person name="Calhoun S."/>
            <person name="Kuo A."/>
            <person name="Mondo S."/>
            <person name="Pangilinan J."/>
            <person name="Riley R."/>
            <person name="Labutti K."/>
            <person name="Andreopoulos B."/>
            <person name="Lipzen A."/>
            <person name="Chen C."/>
            <person name="Yanf M."/>
            <person name="Daum C."/>
            <person name="Ng V."/>
            <person name="Clum A."/>
            <person name="Steindorff A."/>
            <person name="Ohm R."/>
            <person name="Martin F."/>
            <person name="Silar P."/>
            <person name="Natvig D."/>
            <person name="Lalanne C."/>
            <person name="Gautier V."/>
            <person name="Ament-Velasquez S.L."/>
            <person name="Kruys A."/>
            <person name="Hutchinson M.I."/>
            <person name="Powell A.J."/>
            <person name="Barry K."/>
            <person name="Miller A.N."/>
            <person name="Grigoriev I.V."/>
            <person name="Debuchy R."/>
            <person name="Gladieux P."/>
            <person name="Thoren M.H."/>
            <person name="Johannesson H."/>
        </authorList>
    </citation>
    <scope>NUCLEOTIDE SEQUENCE</scope>
    <source>
        <strain evidence="2">CBS 958.72</strain>
    </source>
</reference>
<comment type="caution">
    <text evidence="2">The sequence shown here is derived from an EMBL/GenBank/DDBJ whole genome shotgun (WGS) entry which is preliminary data.</text>
</comment>
<dbReference type="InterPro" id="IPR010730">
    <property type="entry name" value="HET"/>
</dbReference>
<evidence type="ECO:0000259" key="1">
    <source>
        <dbReference type="Pfam" id="PF06985"/>
    </source>
</evidence>
<proteinExistence type="predicted"/>
<dbReference type="Proteomes" id="UP001287356">
    <property type="component" value="Unassembled WGS sequence"/>
</dbReference>
<evidence type="ECO:0000313" key="2">
    <source>
        <dbReference type="EMBL" id="KAK3361640.1"/>
    </source>
</evidence>
<protein>
    <submittedName>
        <fullName evidence="2">Heterokaryon incompatibility protein-domain-containing protein</fullName>
    </submittedName>
</protein>
<reference evidence="2" key="1">
    <citation type="journal article" date="2023" name="Mol. Phylogenet. Evol.">
        <title>Genome-scale phylogeny and comparative genomics of the fungal order Sordariales.</title>
        <authorList>
            <person name="Hensen N."/>
            <person name="Bonometti L."/>
            <person name="Westerberg I."/>
            <person name="Brannstrom I.O."/>
            <person name="Guillou S."/>
            <person name="Cros-Aarteil S."/>
            <person name="Calhoun S."/>
            <person name="Haridas S."/>
            <person name="Kuo A."/>
            <person name="Mondo S."/>
            <person name="Pangilinan J."/>
            <person name="Riley R."/>
            <person name="LaButti K."/>
            <person name="Andreopoulos B."/>
            <person name="Lipzen A."/>
            <person name="Chen C."/>
            <person name="Yan M."/>
            <person name="Daum C."/>
            <person name="Ng V."/>
            <person name="Clum A."/>
            <person name="Steindorff A."/>
            <person name="Ohm R.A."/>
            <person name="Martin F."/>
            <person name="Silar P."/>
            <person name="Natvig D.O."/>
            <person name="Lalanne C."/>
            <person name="Gautier V."/>
            <person name="Ament-Velasquez S.L."/>
            <person name="Kruys A."/>
            <person name="Hutchinson M.I."/>
            <person name="Powell A.J."/>
            <person name="Barry K."/>
            <person name="Miller A.N."/>
            <person name="Grigoriev I.V."/>
            <person name="Debuchy R."/>
            <person name="Gladieux P."/>
            <person name="Hiltunen Thoren M."/>
            <person name="Johannesson H."/>
        </authorList>
    </citation>
    <scope>NUCLEOTIDE SEQUENCE</scope>
    <source>
        <strain evidence="2">CBS 958.72</strain>
    </source>
</reference>
<dbReference type="PANTHER" id="PTHR33112">
    <property type="entry name" value="DOMAIN PROTEIN, PUTATIVE-RELATED"/>
    <property type="match status" value="1"/>
</dbReference>
<organism evidence="2 3">
    <name type="scientific">Lasiosphaeria ovina</name>
    <dbReference type="NCBI Taxonomy" id="92902"/>
    <lineage>
        <taxon>Eukaryota</taxon>
        <taxon>Fungi</taxon>
        <taxon>Dikarya</taxon>
        <taxon>Ascomycota</taxon>
        <taxon>Pezizomycotina</taxon>
        <taxon>Sordariomycetes</taxon>
        <taxon>Sordariomycetidae</taxon>
        <taxon>Sordariales</taxon>
        <taxon>Lasiosphaeriaceae</taxon>
        <taxon>Lasiosphaeria</taxon>
    </lineage>
</organism>
<evidence type="ECO:0000313" key="3">
    <source>
        <dbReference type="Proteomes" id="UP001287356"/>
    </source>
</evidence>
<dbReference type="AlphaFoldDB" id="A0AAE0JUD6"/>
<keyword evidence="3" id="KW-1185">Reference proteome</keyword>
<sequence>MLCARCQAIHFQTPASSHPLLAGATTYVLHTTRQSLLEAIADGCRFCSLVRSQLGDVETASPVCDELGAYVVLRFSVSGGRAAVANGLRSVGIISRLGNAILDEIRELPEAYATALENHARGRQSAAQQQGVATSHNPVANIQLARLWRDECLRNHSACRLASAGSSPLASLPTRLLDVTDPDRLFLVETGPTPPTTTDTTSSAPPYVALSYAWGAGERFLTLRENVATLRAAGIAGSALPRTFRDAAHAARALGYGWLWIDALCIVQDDEADVARELARMGDVYRCAEMTLAAQGAASAHGGLFAPASPSGRGVLRPCRVDIVVSAPGIAVARAATLAGVANGPDFLAARGWVLQEEVLSSRALVFAGAQVAWECMQMTARETVPVPRPRRLPLAFAALASDGALARERGRVMGNVEAMRMRLFAPQEMLAPESADGGRLPRRRANHFDAWYALVEEYSNKQLTNAGDTLQALGRLSAMFAQGHGTSYLAGLWREDLVSGLAWYVAVNDEREVNDADTRRRVAPSWSWASVGKVRVRYVPTLTEPHQPASS</sequence>
<dbReference type="PANTHER" id="PTHR33112:SF16">
    <property type="entry name" value="HETEROKARYON INCOMPATIBILITY DOMAIN-CONTAINING PROTEIN"/>
    <property type="match status" value="1"/>
</dbReference>
<accession>A0AAE0JUD6</accession>
<dbReference type="EMBL" id="JAULSN010000011">
    <property type="protein sequence ID" value="KAK3361640.1"/>
    <property type="molecule type" value="Genomic_DNA"/>
</dbReference>
<name>A0AAE0JUD6_9PEZI</name>
<feature type="domain" description="Heterokaryon incompatibility" evidence="1">
    <location>
        <begin position="207"/>
        <end position="357"/>
    </location>
</feature>
<gene>
    <name evidence="2" type="ORF">B0T24DRAFT_112433</name>
</gene>